<dbReference type="InterPro" id="IPR013517">
    <property type="entry name" value="FG-GAP"/>
</dbReference>
<dbReference type="HOGENOM" id="CLU_514707_0_0_6"/>
<dbReference type="Gene3D" id="2.130.10.130">
    <property type="entry name" value="Integrin alpha, N-terminal"/>
    <property type="match status" value="2"/>
</dbReference>
<dbReference type="PANTHER" id="PTHR45460:SF2">
    <property type="entry name" value="ALPHA 1,3 GLUCANASE, GH71 FAMILY (EUROFUNG)"/>
    <property type="match status" value="1"/>
</dbReference>
<dbReference type="eggNOG" id="ENOG502Z9IU">
    <property type="taxonomic scope" value="Bacteria"/>
</dbReference>
<sequence>MEKIISRFFRLSVLAALSAVVVPVMAMASFGVNAASQNSAVTLESHSVEVSFKLTHPILPANLLSASGKELITFGVDDFQQKWLSVFTFDKLKGKYSESLKVKLPDELSSFDLTGRDKDNSSTDANTNANEIQQLMFLSSKHLIRFVPSDKSNPFQIVAEISSMSLKHRPDYISDSDFIRDLNGDGLDDIIISDFERVEIFIAQTDGSYHRQQLPIKPQIRLYNDGAHYTHSAIYSADINLDGKLDIVKIGEGELEVYRQDESGNFDPIAKYSSVRLAISGLDWWNKRDAFGEQLDQSDLIYRKVEELKDINNDGLADMVVRYTKSSGVLDRVNDYEIYLGENTEGQLTFPKKPNSVIRADGTLTDLEFIDIDGDNKDEVLVVGFDIGLSQIIGALISGSIDQDVYLFKMDGNSQFSDDANISKEVELSFSLTSGQSGTPVVKLADINGDGLQDLLLSDGDDSLQIFLGSDSDSLFVKRGEKISVQLPQDGGMVSSEDLNGDGKDDLLIKYGQQDAESLQTKFRVILSG</sequence>
<dbReference type="InterPro" id="IPR028994">
    <property type="entry name" value="Integrin_alpha_N"/>
</dbReference>
<dbReference type="PANTHER" id="PTHR45460">
    <property type="entry name" value="SIMILAR TO CYSTEINE PROTEINASE"/>
    <property type="match status" value="1"/>
</dbReference>
<proteinExistence type="predicted"/>
<dbReference type="KEGG" id="svo:SVI_0405"/>
<keyword evidence="1 2" id="KW-0732">Signal</keyword>
<gene>
    <name evidence="3" type="ordered locus">SVI_0405</name>
</gene>
<dbReference type="OrthoDB" id="7054769at2"/>
<dbReference type="SUPFAM" id="SSF69318">
    <property type="entry name" value="Integrin alpha N-terminal domain"/>
    <property type="match status" value="1"/>
</dbReference>
<name>D4ZEZ6_SHEVD</name>
<evidence type="ECO:0000313" key="4">
    <source>
        <dbReference type="Proteomes" id="UP000002350"/>
    </source>
</evidence>
<dbReference type="Pfam" id="PF13517">
    <property type="entry name" value="FG-GAP_3"/>
    <property type="match status" value="3"/>
</dbReference>
<dbReference type="RefSeq" id="WP_013049690.1">
    <property type="nucleotide sequence ID" value="NC_014012.1"/>
</dbReference>
<dbReference type="STRING" id="637905.SVI_0405"/>
<feature type="signal peptide" evidence="2">
    <location>
        <begin position="1"/>
        <end position="26"/>
    </location>
</feature>
<feature type="chain" id="PRO_5003067746" description="FG-GAP repeat domain protein" evidence="2">
    <location>
        <begin position="27"/>
        <end position="529"/>
    </location>
</feature>
<dbReference type="AlphaFoldDB" id="D4ZEZ6"/>
<evidence type="ECO:0000256" key="1">
    <source>
        <dbReference type="ARBA" id="ARBA00022729"/>
    </source>
</evidence>
<keyword evidence="4" id="KW-1185">Reference proteome</keyword>
<accession>D4ZEZ6</accession>
<dbReference type="Proteomes" id="UP000002350">
    <property type="component" value="Chromosome"/>
</dbReference>
<evidence type="ECO:0000256" key="2">
    <source>
        <dbReference type="SAM" id="SignalP"/>
    </source>
</evidence>
<protein>
    <recommendedName>
        <fullName evidence="5">FG-GAP repeat domain protein</fullName>
    </recommendedName>
</protein>
<evidence type="ECO:0008006" key="5">
    <source>
        <dbReference type="Google" id="ProtNLM"/>
    </source>
</evidence>
<evidence type="ECO:0000313" key="3">
    <source>
        <dbReference type="EMBL" id="BAJ00376.1"/>
    </source>
</evidence>
<dbReference type="EMBL" id="AP011177">
    <property type="protein sequence ID" value="BAJ00376.1"/>
    <property type="molecule type" value="Genomic_DNA"/>
</dbReference>
<organism evidence="3 4">
    <name type="scientific">Shewanella violacea (strain JCM 10179 / CIP 106290 / LMG 19151 / DSS12)</name>
    <dbReference type="NCBI Taxonomy" id="637905"/>
    <lineage>
        <taxon>Bacteria</taxon>
        <taxon>Pseudomonadati</taxon>
        <taxon>Pseudomonadota</taxon>
        <taxon>Gammaproteobacteria</taxon>
        <taxon>Alteromonadales</taxon>
        <taxon>Shewanellaceae</taxon>
        <taxon>Shewanella</taxon>
    </lineage>
</organism>
<reference evidence="4" key="1">
    <citation type="journal article" date="2010" name="Mol. Biosyst.">
        <title>Complete genome sequence and comparative analysis of Shewanella violacea, a psychrophilic and piezophilic bacterium from deep sea floor sediments.</title>
        <authorList>
            <person name="Aono E."/>
            <person name="Baba T."/>
            <person name="Ara T."/>
            <person name="Nishi T."/>
            <person name="Nakamichi T."/>
            <person name="Inamoto E."/>
            <person name="Toyonaga H."/>
            <person name="Hasegawa M."/>
            <person name="Takai Y."/>
            <person name="Okumura Y."/>
            <person name="Baba M."/>
            <person name="Tomita M."/>
            <person name="Kato C."/>
            <person name="Oshima T."/>
            <person name="Nakasone K."/>
            <person name="Mori H."/>
        </authorList>
    </citation>
    <scope>NUCLEOTIDE SEQUENCE [LARGE SCALE GENOMIC DNA]</scope>
    <source>
        <strain evidence="4">JCM 10179 / CIP 106290 / LMG 19151 / DSS12</strain>
    </source>
</reference>